<dbReference type="PANTHER" id="PTHR19229:SF250">
    <property type="entry name" value="ABC TRANSPORTER DOMAIN-CONTAINING PROTEIN-RELATED"/>
    <property type="match status" value="1"/>
</dbReference>
<dbReference type="FunFam" id="3.40.50.300:FF:002470">
    <property type="entry name" value="ABC transporter, putative"/>
    <property type="match status" value="1"/>
</dbReference>
<dbReference type="Proteomes" id="UP000291343">
    <property type="component" value="Unassembled WGS sequence"/>
</dbReference>
<dbReference type="PROSITE" id="PS00211">
    <property type="entry name" value="ABC_TRANSPORTER_1"/>
    <property type="match status" value="2"/>
</dbReference>
<keyword evidence="5 8" id="KW-1133">Transmembrane helix</keyword>
<dbReference type="InterPro" id="IPR013525">
    <property type="entry name" value="ABC2_TM"/>
</dbReference>
<dbReference type="Pfam" id="PF12698">
    <property type="entry name" value="ABC2_membrane_3"/>
    <property type="match status" value="2"/>
</dbReference>
<feature type="domain" description="ABC transporter" evidence="9">
    <location>
        <begin position="512"/>
        <end position="746"/>
    </location>
</feature>
<feature type="transmembrane region" description="Helical" evidence="8">
    <location>
        <begin position="886"/>
        <end position="907"/>
    </location>
</feature>
<evidence type="ECO:0000313" key="10">
    <source>
        <dbReference type="EMBL" id="RZF45639.1"/>
    </source>
</evidence>
<dbReference type="SUPFAM" id="SSF52540">
    <property type="entry name" value="P-loop containing nucleoside triphosphate hydrolases"/>
    <property type="match status" value="2"/>
</dbReference>
<dbReference type="PANTHER" id="PTHR19229">
    <property type="entry name" value="ATP-BINDING CASSETTE TRANSPORTER SUBFAMILY A ABCA"/>
    <property type="match status" value="1"/>
</dbReference>
<dbReference type="Pfam" id="PF00005">
    <property type="entry name" value="ABC_tran"/>
    <property type="match status" value="2"/>
</dbReference>
<evidence type="ECO:0000256" key="2">
    <source>
        <dbReference type="ARBA" id="ARBA00022692"/>
    </source>
</evidence>
<protein>
    <recommendedName>
        <fullName evidence="9">ABC transporter domain-containing protein</fullName>
    </recommendedName>
</protein>
<feature type="domain" description="ABC transporter" evidence="9">
    <location>
        <begin position="1334"/>
        <end position="1556"/>
    </location>
</feature>
<dbReference type="InterPro" id="IPR003439">
    <property type="entry name" value="ABC_transporter-like_ATP-bd"/>
</dbReference>
<keyword evidence="4" id="KW-0067">ATP-binding</keyword>
<evidence type="ECO:0000256" key="3">
    <source>
        <dbReference type="ARBA" id="ARBA00022741"/>
    </source>
</evidence>
<dbReference type="GO" id="GO:0016887">
    <property type="term" value="F:ATP hydrolysis activity"/>
    <property type="evidence" value="ECO:0007669"/>
    <property type="project" value="InterPro"/>
</dbReference>
<proteinExistence type="predicted"/>
<dbReference type="FunFam" id="3.40.50.300:FF:000933">
    <property type="entry name" value="ABC transporter A family member 7"/>
    <property type="match status" value="1"/>
</dbReference>
<dbReference type="GO" id="GO:0016020">
    <property type="term" value="C:membrane"/>
    <property type="evidence" value="ECO:0007669"/>
    <property type="project" value="UniProtKB-SubCell"/>
</dbReference>
<dbReference type="Pfam" id="PF23321">
    <property type="entry name" value="R1_ABCA1"/>
    <property type="match status" value="2"/>
</dbReference>
<feature type="transmembrane region" description="Helical" evidence="8">
    <location>
        <begin position="1178"/>
        <end position="1197"/>
    </location>
</feature>
<feature type="transmembrane region" description="Helical" evidence="8">
    <location>
        <begin position="39"/>
        <end position="62"/>
    </location>
</feature>
<feature type="region of interest" description="Disordered" evidence="7">
    <location>
        <begin position="1305"/>
        <end position="1326"/>
    </location>
</feature>
<dbReference type="InParanoid" id="A0A482XJI1"/>
<feature type="transmembrane region" description="Helical" evidence="8">
    <location>
        <begin position="1058"/>
        <end position="1078"/>
    </location>
</feature>
<dbReference type="CDD" id="cd03263">
    <property type="entry name" value="ABC_subfamily_A"/>
    <property type="match status" value="2"/>
</dbReference>
<name>A0A482XJI1_LAOST</name>
<evidence type="ECO:0000256" key="8">
    <source>
        <dbReference type="SAM" id="Phobius"/>
    </source>
</evidence>
<feature type="transmembrane region" description="Helical" evidence="8">
    <location>
        <begin position="362"/>
        <end position="380"/>
    </location>
</feature>
<evidence type="ECO:0000256" key="4">
    <source>
        <dbReference type="ARBA" id="ARBA00022840"/>
    </source>
</evidence>
<evidence type="ECO:0000256" key="5">
    <source>
        <dbReference type="ARBA" id="ARBA00022989"/>
    </source>
</evidence>
<evidence type="ECO:0000256" key="7">
    <source>
        <dbReference type="SAM" id="MobiDB-lite"/>
    </source>
</evidence>
<evidence type="ECO:0000256" key="1">
    <source>
        <dbReference type="ARBA" id="ARBA00004141"/>
    </source>
</evidence>
<dbReference type="FunCoup" id="A0A482XJI1">
    <property type="interactions" value="318"/>
</dbReference>
<dbReference type="InterPro" id="IPR056264">
    <property type="entry name" value="R2_ABCA1-4-like"/>
</dbReference>
<evidence type="ECO:0000256" key="6">
    <source>
        <dbReference type="ARBA" id="ARBA00023136"/>
    </source>
</evidence>
<feature type="transmembrane region" description="Helical" evidence="8">
    <location>
        <begin position="434"/>
        <end position="461"/>
    </location>
</feature>
<keyword evidence="6 8" id="KW-0472">Membrane</keyword>
<dbReference type="InterPro" id="IPR026082">
    <property type="entry name" value="ABCA"/>
</dbReference>
<feature type="transmembrane region" description="Helical" evidence="8">
    <location>
        <begin position="1137"/>
        <end position="1158"/>
    </location>
</feature>
<feature type="transmembrane region" description="Helical" evidence="8">
    <location>
        <begin position="292"/>
        <end position="314"/>
    </location>
</feature>
<dbReference type="GO" id="GO:0005319">
    <property type="term" value="F:lipid transporter activity"/>
    <property type="evidence" value="ECO:0007669"/>
    <property type="project" value="TreeGrafter"/>
</dbReference>
<feature type="transmembrane region" description="Helical" evidence="8">
    <location>
        <begin position="251"/>
        <end position="272"/>
    </location>
</feature>
<dbReference type="GO" id="GO:0005524">
    <property type="term" value="F:ATP binding"/>
    <property type="evidence" value="ECO:0007669"/>
    <property type="project" value="UniProtKB-KW"/>
</dbReference>
<dbReference type="SMART" id="SM00382">
    <property type="entry name" value="AAA"/>
    <property type="match status" value="2"/>
</dbReference>
<dbReference type="InterPro" id="IPR027417">
    <property type="entry name" value="P-loop_NTPase"/>
</dbReference>
<dbReference type="STRING" id="195883.A0A482XJI1"/>
<dbReference type="Gene3D" id="3.40.50.300">
    <property type="entry name" value="P-loop containing nucleotide triphosphate hydrolases"/>
    <property type="match status" value="2"/>
</dbReference>
<organism evidence="10 11">
    <name type="scientific">Laodelphax striatellus</name>
    <name type="common">Small brown planthopper</name>
    <name type="synonym">Delphax striatella</name>
    <dbReference type="NCBI Taxonomy" id="195883"/>
    <lineage>
        <taxon>Eukaryota</taxon>
        <taxon>Metazoa</taxon>
        <taxon>Ecdysozoa</taxon>
        <taxon>Arthropoda</taxon>
        <taxon>Hexapoda</taxon>
        <taxon>Insecta</taxon>
        <taxon>Pterygota</taxon>
        <taxon>Neoptera</taxon>
        <taxon>Paraneoptera</taxon>
        <taxon>Hemiptera</taxon>
        <taxon>Auchenorrhyncha</taxon>
        <taxon>Fulgoroidea</taxon>
        <taxon>Delphacidae</taxon>
        <taxon>Criomorphinae</taxon>
        <taxon>Laodelphax</taxon>
    </lineage>
</organism>
<accession>A0A482XJI1</accession>
<keyword evidence="11" id="KW-1185">Reference proteome</keyword>
<dbReference type="SMR" id="A0A482XJI1"/>
<feature type="transmembrane region" description="Helical" evidence="8">
    <location>
        <begin position="1204"/>
        <end position="1226"/>
    </location>
</feature>
<keyword evidence="2 8" id="KW-0812">Transmembrane</keyword>
<feature type="transmembrane region" description="Helical" evidence="8">
    <location>
        <begin position="1098"/>
        <end position="1125"/>
    </location>
</feature>
<comment type="caution">
    <text evidence="10">The sequence shown here is derived from an EMBL/GenBank/DDBJ whole genome shotgun (WGS) entry which is preliminary data.</text>
</comment>
<gene>
    <name evidence="10" type="ORF">LSTR_LSTR010590</name>
</gene>
<evidence type="ECO:0000259" key="9">
    <source>
        <dbReference type="PROSITE" id="PS50893"/>
    </source>
</evidence>
<dbReference type="InterPro" id="IPR003593">
    <property type="entry name" value="AAA+_ATPase"/>
</dbReference>
<dbReference type="PROSITE" id="PS50893">
    <property type="entry name" value="ABC_TRANSPORTER_2"/>
    <property type="match status" value="2"/>
</dbReference>
<dbReference type="GO" id="GO:0140359">
    <property type="term" value="F:ABC-type transporter activity"/>
    <property type="evidence" value="ECO:0007669"/>
    <property type="project" value="InterPro"/>
</dbReference>
<feature type="transmembrane region" description="Helical" evidence="8">
    <location>
        <begin position="1258"/>
        <end position="1279"/>
    </location>
</feature>
<sequence length="1644" mass="185824">MLRAQQRFRLFVASPNSTMTFSNQVRAIWWRNLILKKRAWFASICDLSIPLISLCLLFYLYFKGFIGKEPELVPEKLYPRNAFVDDCIHYSSFSKVSVLYTKQNDSNVKEIMEYINRTNSKAGHWAYFKLLGFDNEQDMENWVLSNVNDSDYHHVAYGIVFNNIDEKELSYKLRTTLNGEDLPSFRPEDQAHGPDFYEYHCLLSLQKRLSEGFLTALGKAFPSNMNNLGIQMFPFPQYLKPGALWELLETLLTYIMFISFMVTTNLPVPKIVSEKESGAKELMRLMGIRREVLWGGWLLNMLTFGLVNITYTTVLLKVQFKENFSALLPKTNIILLWIVLVLFLVTMGLYVLFFCCLFKKPLLANFVVTLAHLFPFYALAGPKFLDDKGKLLNILACIVFPQFNWSRTANLIVSFEKQYDGISFFNLFKPCDHAAVNIEMIWLLLSYLLSCLLYSLLIWYFDNIMPGEFGIAKPLLFPFEASSQNKSNVIKEEMDLDETYFEKSAPNTKYGLQIRKLIKVFKGDVYAVNGVNLDVYDGQILALLGHNGAGKTTTMSMITGMCSPSSGKIYAADGNVLYKVFNDMDRFRKNLGLCPQHNLVIPYLTVLEHLTFFGMLKGMDKSQAQSDGVKWLRRFNILDKKNNFPEKLSGGMKRKLCLALALIGDPKILILDEPTSGLDPESRRELWDSLLELRQNHTIIITTHFMEEADALGDRIAIMDHGKIICCGSPMFLKKLYGTGYNLQLLTNANANKIGITKLIKDIIPNSSLKTSQQGQLTYSLPIEESKRFAGLFENLEKNKTAFGITSIGISLTTMEEVFLRAGVDSSQLVQNDGVDEQDDGSNGSAMTTSSSTTFISQKKLTGLALIEQHFALIFNKKLRCYCRSIISNLVYLFIALACFCVVGWTIRGTKMTVSSRTIKLDLNDMYSDTKVVITYDEPGKKYADIYNNLVPNGMERLYLENANINQTLLDEGRKNTEAYKRDYVVASSWNSASATALYSSLSNHGSAISVNMLLNAIIRSTGLDTKLSVSYQALPLKQSQKDSLCDPMQTISLSMSFLVFIPFGLLFFLGNMAMFPLQERLNDAKQLQLMTGLSPITYWLAIFFWDILMYAILMGLAVGLLAILDQNIGMITTPPALQVFVLLLTLFGFSGIVYAYFFTFLMNSSAAVSRFVTVNVFIAFAGPLIAVLITFIPGIVNEYLSNAFLYTLRFIPPCGLGIAMVKFALISTQYLQCVHCNKNAANCQDKLNYFGWDDHHLSYDILLLGISFFVYVFFIVMAESHMWEMIYEYLTGLIYNTKMDVTSMDDDDDDVRDERDKVDAGRNGAGSPAHRVMVVDGLAKRFGRFQAVKGVSFQVSSGECFGLLGVNGAGKTTSFKMLTGAIRPTAGTASITSYSLQNDRSKYLSQIGYCPQFDGINGLYTARETLVLIGRLRGMPEQVARKQAAYWIDLLGLTEYADRQCGQYSGGNKRKLSVGMALMADPVLLFLDEPTSGVDPVARRKLWIVLAKIQKAGHMDECEALCNRLTIMVRGQMKCIGNIQYLKQRFAQGYTAMLKIQQLDERNQLRLETSLKEEFSRRFGSCEIISETIGTLQYHIKNTGIAWSQLFKTMDDLKNQFNIIEDYTISETTLEQVFISFAKEDRR</sequence>
<comment type="subcellular location">
    <subcellularLocation>
        <location evidence="1">Membrane</location>
        <topology evidence="1">Multi-pass membrane protein</topology>
    </subcellularLocation>
</comment>
<dbReference type="OrthoDB" id="8061355at2759"/>
<feature type="transmembrane region" description="Helical" evidence="8">
    <location>
        <begin position="334"/>
        <end position="355"/>
    </location>
</feature>
<dbReference type="InterPro" id="IPR017871">
    <property type="entry name" value="ABC_transporter-like_CS"/>
</dbReference>
<keyword evidence="3" id="KW-0547">Nucleotide-binding</keyword>
<evidence type="ECO:0000313" key="11">
    <source>
        <dbReference type="Proteomes" id="UP000291343"/>
    </source>
</evidence>
<dbReference type="EMBL" id="QKKF02008541">
    <property type="protein sequence ID" value="RZF45639.1"/>
    <property type="molecule type" value="Genomic_DNA"/>
</dbReference>
<reference evidence="10 11" key="1">
    <citation type="journal article" date="2017" name="Gigascience">
        <title>Genome sequence of the small brown planthopper, Laodelphax striatellus.</title>
        <authorList>
            <person name="Zhu J."/>
            <person name="Jiang F."/>
            <person name="Wang X."/>
            <person name="Yang P."/>
            <person name="Bao Y."/>
            <person name="Zhao W."/>
            <person name="Wang W."/>
            <person name="Lu H."/>
            <person name="Wang Q."/>
            <person name="Cui N."/>
            <person name="Li J."/>
            <person name="Chen X."/>
            <person name="Luo L."/>
            <person name="Yu J."/>
            <person name="Kang L."/>
            <person name="Cui F."/>
        </authorList>
    </citation>
    <scope>NUCLEOTIDE SEQUENCE [LARGE SCALE GENOMIC DNA]</scope>
    <source>
        <strain evidence="10">Lst14</strain>
    </source>
</reference>